<protein>
    <submittedName>
        <fullName evidence="2">MarR family transcriptional regulator</fullName>
    </submittedName>
</protein>
<accession>A0A540WFG0</accession>
<dbReference type="SMART" id="SM00347">
    <property type="entry name" value="HTH_MARR"/>
    <property type="match status" value="1"/>
</dbReference>
<comment type="caution">
    <text evidence="2">The sequence shown here is derived from an EMBL/GenBank/DDBJ whole genome shotgun (WGS) entry which is preliminary data.</text>
</comment>
<gene>
    <name evidence="2" type="ORF">E6W39_35765</name>
</gene>
<evidence type="ECO:0000313" key="3">
    <source>
        <dbReference type="Proteomes" id="UP000319103"/>
    </source>
</evidence>
<dbReference type="GO" id="GO:0003700">
    <property type="term" value="F:DNA-binding transcription factor activity"/>
    <property type="evidence" value="ECO:0007669"/>
    <property type="project" value="InterPro"/>
</dbReference>
<dbReference type="OrthoDB" id="2600321at2"/>
<dbReference type="AlphaFoldDB" id="A0A540WFG0"/>
<keyword evidence="3" id="KW-1185">Reference proteome</keyword>
<dbReference type="GO" id="GO:0006950">
    <property type="term" value="P:response to stress"/>
    <property type="evidence" value="ECO:0007669"/>
    <property type="project" value="TreeGrafter"/>
</dbReference>
<reference evidence="2 3" key="1">
    <citation type="submission" date="2019-06" db="EMBL/GenBank/DDBJ databases">
        <title>Description of Kitasatospora acidophila sp. nov. isolated from pine grove soil, and reclassification of Streptomyces novaecaesareae to Kitasatospora novaeceasareae comb. nov.</title>
        <authorList>
            <person name="Kim M.J."/>
        </authorList>
    </citation>
    <scope>NUCLEOTIDE SEQUENCE [LARGE SCALE GENOMIC DNA]</scope>
    <source>
        <strain evidence="2 3">MMS16-CNU292</strain>
    </source>
</reference>
<proteinExistence type="predicted"/>
<dbReference type="InterPro" id="IPR036388">
    <property type="entry name" value="WH-like_DNA-bd_sf"/>
</dbReference>
<dbReference type="Proteomes" id="UP000319103">
    <property type="component" value="Unassembled WGS sequence"/>
</dbReference>
<evidence type="ECO:0000259" key="1">
    <source>
        <dbReference type="PROSITE" id="PS50995"/>
    </source>
</evidence>
<evidence type="ECO:0000313" key="2">
    <source>
        <dbReference type="EMBL" id="TQF07783.1"/>
    </source>
</evidence>
<dbReference type="PANTHER" id="PTHR33164">
    <property type="entry name" value="TRANSCRIPTIONAL REGULATOR, MARR FAMILY"/>
    <property type="match status" value="1"/>
</dbReference>
<dbReference type="InterPro" id="IPR036390">
    <property type="entry name" value="WH_DNA-bd_sf"/>
</dbReference>
<dbReference type="PRINTS" id="PR00598">
    <property type="entry name" value="HTHMARR"/>
</dbReference>
<name>A0A540WFG0_9ACTN</name>
<dbReference type="PROSITE" id="PS50995">
    <property type="entry name" value="HTH_MARR_2"/>
    <property type="match status" value="1"/>
</dbReference>
<sequence length="114" mass="12627">MFEVLLILSAHPQGAPISRLSGHLVLTSGGATRLVDRMVEAGLVVREPSPEDRRVQLVFLTEQGERTLRTAAAAHTRETDRLLRRTLAPEQSAAMVTALDLLGRRLREELPPLR</sequence>
<feature type="domain" description="HTH marR-type" evidence="1">
    <location>
        <begin position="1"/>
        <end position="107"/>
    </location>
</feature>
<dbReference type="InterPro" id="IPR000835">
    <property type="entry name" value="HTH_MarR-typ"/>
</dbReference>
<organism evidence="2 3">
    <name type="scientific">Kitasatospora acidiphila</name>
    <dbReference type="NCBI Taxonomy" id="2567942"/>
    <lineage>
        <taxon>Bacteria</taxon>
        <taxon>Bacillati</taxon>
        <taxon>Actinomycetota</taxon>
        <taxon>Actinomycetes</taxon>
        <taxon>Kitasatosporales</taxon>
        <taxon>Streptomycetaceae</taxon>
        <taxon>Kitasatospora</taxon>
    </lineage>
</organism>
<dbReference type="EMBL" id="VIGB01000003">
    <property type="protein sequence ID" value="TQF07783.1"/>
    <property type="molecule type" value="Genomic_DNA"/>
</dbReference>
<dbReference type="Gene3D" id="1.10.10.10">
    <property type="entry name" value="Winged helix-like DNA-binding domain superfamily/Winged helix DNA-binding domain"/>
    <property type="match status" value="1"/>
</dbReference>
<dbReference type="PANTHER" id="PTHR33164:SF57">
    <property type="entry name" value="MARR-FAMILY TRANSCRIPTIONAL REGULATOR"/>
    <property type="match status" value="1"/>
</dbReference>
<dbReference type="SUPFAM" id="SSF46785">
    <property type="entry name" value="Winged helix' DNA-binding domain"/>
    <property type="match status" value="1"/>
</dbReference>
<dbReference type="Pfam" id="PF01047">
    <property type="entry name" value="MarR"/>
    <property type="match status" value="1"/>
</dbReference>
<dbReference type="InterPro" id="IPR039422">
    <property type="entry name" value="MarR/SlyA-like"/>
</dbReference>